<name>A0ABS3DR99_9BACI</name>
<dbReference type="InterPro" id="IPR041581">
    <property type="entry name" value="Glyoxalase_6"/>
</dbReference>
<dbReference type="InterPro" id="IPR037523">
    <property type="entry name" value="VOC_core"/>
</dbReference>
<dbReference type="InterPro" id="IPR052164">
    <property type="entry name" value="Anthracycline_SecMetBiosynth"/>
</dbReference>
<accession>A0ABS3DR99</accession>
<dbReference type="PROSITE" id="PS51819">
    <property type="entry name" value="VOC"/>
    <property type="match status" value="1"/>
</dbReference>
<dbReference type="SUPFAM" id="SSF54593">
    <property type="entry name" value="Glyoxalase/Bleomycin resistance protein/Dihydroxybiphenyl dioxygenase"/>
    <property type="match status" value="1"/>
</dbReference>
<organism evidence="2 3">
    <name type="scientific">Halobacillus kuroshimensis</name>
    <dbReference type="NCBI Taxonomy" id="302481"/>
    <lineage>
        <taxon>Bacteria</taxon>
        <taxon>Bacillati</taxon>
        <taxon>Bacillota</taxon>
        <taxon>Bacilli</taxon>
        <taxon>Bacillales</taxon>
        <taxon>Bacillaceae</taxon>
        <taxon>Halobacillus</taxon>
    </lineage>
</organism>
<evidence type="ECO:0000259" key="1">
    <source>
        <dbReference type="PROSITE" id="PS51819"/>
    </source>
</evidence>
<dbReference type="Gene3D" id="3.10.180.10">
    <property type="entry name" value="2,3-Dihydroxybiphenyl 1,2-Dioxygenase, domain 1"/>
    <property type="match status" value="1"/>
</dbReference>
<dbReference type="Pfam" id="PF18029">
    <property type="entry name" value="Glyoxalase_6"/>
    <property type="match status" value="1"/>
</dbReference>
<sequence length="122" mass="13356">MPDRKGKIVGFELSIPQPETAASFYKDVFGWDVGDPSHGYAPVSTEKENGIYGGISKGGGDFPHRVRIHMEVYSIDETLAEAEKSGALVVKGKMESEDFSLAYLVDPTGIEFGLIERKERSS</sequence>
<gene>
    <name evidence="2" type="ORF">JF544_01320</name>
</gene>
<proteinExistence type="predicted"/>
<protein>
    <recommendedName>
        <fullName evidence="1">VOC domain-containing protein</fullName>
    </recommendedName>
</protein>
<dbReference type="EMBL" id="JAEKJY010000001">
    <property type="protein sequence ID" value="MBN8233861.1"/>
    <property type="molecule type" value="Genomic_DNA"/>
</dbReference>
<dbReference type="PANTHER" id="PTHR33993">
    <property type="entry name" value="GLYOXALASE-RELATED"/>
    <property type="match status" value="1"/>
</dbReference>
<feature type="domain" description="VOC" evidence="1">
    <location>
        <begin position="7"/>
        <end position="117"/>
    </location>
</feature>
<evidence type="ECO:0000313" key="2">
    <source>
        <dbReference type="EMBL" id="MBN8233861.1"/>
    </source>
</evidence>
<keyword evidence="3" id="KW-1185">Reference proteome</keyword>
<comment type="caution">
    <text evidence="2">The sequence shown here is derived from an EMBL/GenBank/DDBJ whole genome shotgun (WGS) entry which is preliminary data.</text>
</comment>
<dbReference type="Proteomes" id="UP000663970">
    <property type="component" value="Unassembled WGS sequence"/>
</dbReference>
<reference evidence="2 3" key="1">
    <citation type="submission" date="2020-12" db="EMBL/GenBank/DDBJ databases">
        <title>Oil enriched cultivation method for isolating marine PHA-producing bacteria.</title>
        <authorList>
            <person name="Zheng W."/>
            <person name="Yu S."/>
            <person name="Huang Y."/>
        </authorList>
    </citation>
    <scope>NUCLEOTIDE SEQUENCE [LARGE SCALE GENOMIC DNA]</scope>
    <source>
        <strain evidence="2 3">SY-2-6</strain>
    </source>
</reference>
<evidence type="ECO:0000313" key="3">
    <source>
        <dbReference type="Proteomes" id="UP000663970"/>
    </source>
</evidence>
<dbReference type="InterPro" id="IPR029068">
    <property type="entry name" value="Glyas_Bleomycin-R_OHBP_Dase"/>
</dbReference>